<evidence type="ECO:0000259" key="2">
    <source>
        <dbReference type="Pfam" id="PF05305"/>
    </source>
</evidence>
<dbReference type="Pfam" id="PF05305">
    <property type="entry name" value="DUF732"/>
    <property type="match status" value="1"/>
</dbReference>
<feature type="chain" id="PRO_5038852098" evidence="1">
    <location>
        <begin position="26"/>
        <end position="100"/>
    </location>
</feature>
<keyword evidence="4" id="KW-1185">Reference proteome</keyword>
<dbReference type="KEGG" id="mauu:NCTC10437_00499"/>
<keyword evidence="1" id="KW-0732">Signal</keyword>
<reference evidence="3 4" key="1">
    <citation type="submission" date="2018-12" db="EMBL/GenBank/DDBJ databases">
        <authorList>
            <consortium name="Pathogen Informatics"/>
        </authorList>
    </citation>
    <scope>NUCLEOTIDE SEQUENCE [LARGE SCALE GENOMIC DNA]</scope>
    <source>
        <strain evidence="3 4">NCTC10437</strain>
    </source>
</reference>
<dbReference type="AlphaFoldDB" id="A0A3S4T5K5"/>
<gene>
    <name evidence="3" type="ORF">NCTC10437_00499</name>
</gene>
<dbReference type="Proteomes" id="UP000279306">
    <property type="component" value="Chromosome"/>
</dbReference>
<feature type="domain" description="DUF732" evidence="2">
    <location>
        <begin position="27"/>
        <end position="97"/>
    </location>
</feature>
<organism evidence="3 4">
    <name type="scientific">Mycolicibacterium aurum</name>
    <name type="common">Mycobacterium aurum</name>
    <dbReference type="NCBI Taxonomy" id="1791"/>
    <lineage>
        <taxon>Bacteria</taxon>
        <taxon>Bacillati</taxon>
        <taxon>Actinomycetota</taxon>
        <taxon>Actinomycetes</taxon>
        <taxon>Mycobacteriales</taxon>
        <taxon>Mycobacteriaceae</taxon>
        <taxon>Mycolicibacterium</taxon>
    </lineage>
</organism>
<name>A0A3S4T5K5_MYCAU</name>
<dbReference type="OrthoDB" id="4558744at2"/>
<dbReference type="InterPro" id="IPR007969">
    <property type="entry name" value="DUF732"/>
</dbReference>
<proteinExistence type="predicted"/>
<dbReference type="EMBL" id="LR134356">
    <property type="protein sequence ID" value="VEG51391.1"/>
    <property type="molecule type" value="Genomic_DNA"/>
</dbReference>
<accession>A0A3S4T5K5</accession>
<sequence length="100" mass="10319">MPKLHSLVAALGCVVCALVCAPSAAADQATFLDELGINDAWLPGKNADEVIAAGYSACASLRGGVSVLDEMSRVESLYQFQQGTLFVSAATTHLCPDFAG</sequence>
<feature type="signal peptide" evidence="1">
    <location>
        <begin position="1"/>
        <end position="25"/>
    </location>
</feature>
<evidence type="ECO:0000313" key="4">
    <source>
        <dbReference type="Proteomes" id="UP000279306"/>
    </source>
</evidence>
<protein>
    <submittedName>
        <fullName evidence="3">Protein of uncharacterized function (DUF732)</fullName>
    </submittedName>
</protein>
<evidence type="ECO:0000313" key="3">
    <source>
        <dbReference type="EMBL" id="VEG51391.1"/>
    </source>
</evidence>
<evidence type="ECO:0000256" key="1">
    <source>
        <dbReference type="SAM" id="SignalP"/>
    </source>
</evidence>